<proteinExistence type="predicted"/>
<evidence type="ECO:0000313" key="3">
    <source>
        <dbReference type="Proteomes" id="UP000002971"/>
    </source>
</evidence>
<evidence type="ECO:0000259" key="1">
    <source>
        <dbReference type="Pfam" id="PF01844"/>
    </source>
</evidence>
<dbReference type="GO" id="GO:0003676">
    <property type="term" value="F:nucleic acid binding"/>
    <property type="evidence" value="ECO:0007669"/>
    <property type="project" value="InterPro"/>
</dbReference>
<accession>F7R353</accession>
<comment type="caution">
    <text evidence="2">The sequence shown here is derived from an EMBL/GenBank/DDBJ whole genome shotgun (WGS) entry which is preliminary data.</text>
</comment>
<dbReference type="InterPro" id="IPR003615">
    <property type="entry name" value="HNH_nuc"/>
</dbReference>
<dbReference type="Pfam" id="PF01844">
    <property type="entry name" value="HNH"/>
    <property type="match status" value="1"/>
</dbReference>
<reference evidence="2 3" key="1">
    <citation type="journal article" date="2011" name="J. Bacteriol.">
        <title>Genome Sequence of Lactobacillus ruminis SPM0211, Isolated from a Fecal Sample from a Healthy Korean.</title>
        <authorList>
            <person name="Lee S."/>
            <person name="Cho Y.J."/>
            <person name="Lee A.H."/>
            <person name="Chun J."/>
            <person name="Ha N.J."/>
            <person name="Ko G."/>
        </authorList>
    </citation>
    <scope>NUCLEOTIDE SEQUENCE [LARGE SCALE GENOMIC DNA]</scope>
    <source>
        <strain evidence="2 3">SPM0211</strain>
    </source>
</reference>
<dbReference type="CDD" id="cd00085">
    <property type="entry name" value="HNHc"/>
    <property type="match status" value="1"/>
</dbReference>
<dbReference type="InterPro" id="IPR002711">
    <property type="entry name" value="HNH"/>
</dbReference>
<name>F7R353_9LACO</name>
<dbReference type="EMBL" id="AFOJ01000007">
    <property type="protein sequence ID" value="EGM50211.1"/>
    <property type="molecule type" value="Genomic_DNA"/>
</dbReference>
<gene>
    <name evidence="2" type="ORF">LRU_01893</name>
</gene>
<dbReference type="Proteomes" id="UP000002971">
    <property type="component" value="Unassembled WGS sequence"/>
</dbReference>
<dbReference type="GO" id="GO:0008270">
    <property type="term" value="F:zinc ion binding"/>
    <property type="evidence" value="ECO:0007669"/>
    <property type="project" value="InterPro"/>
</dbReference>
<protein>
    <submittedName>
        <fullName evidence="2">Recombinase</fullName>
    </submittedName>
</protein>
<sequence>MLYLRSRTCVVEGKRMENVFVPIDARTDPRYLYVRNNPLYKDFFEGFFDYQTYLSFKAGKVSKSSGKAQSYRNHLMKIIVFYKEVYGSYPTSLESEKTAAGIEAFFKMNDFVKLNREKKNFYSATINGYLDYLDQLKIVNAGEIKESPSERYKIKLLKKPVRKSPVQTTILQYPRNPHEMLAAKHRSGWKCCYDSSHETFISENDHKNFVEGHHLIPMQHQCDFEYTIDFADNIIPLCPTCHRRIHFAIKQDRNRMLEKFYFERIDDIKVHGIDISIDELESYYV</sequence>
<organism evidence="2 3">
    <name type="scientific">Ligilactobacillus ruminis SPM0211</name>
    <dbReference type="NCBI Taxonomy" id="1040964"/>
    <lineage>
        <taxon>Bacteria</taxon>
        <taxon>Bacillati</taxon>
        <taxon>Bacillota</taxon>
        <taxon>Bacilli</taxon>
        <taxon>Lactobacillales</taxon>
        <taxon>Lactobacillaceae</taxon>
        <taxon>Ligilactobacillus</taxon>
    </lineage>
</organism>
<evidence type="ECO:0000313" key="2">
    <source>
        <dbReference type="EMBL" id="EGM50211.1"/>
    </source>
</evidence>
<dbReference type="AlphaFoldDB" id="F7R353"/>
<feature type="domain" description="HNH" evidence="1">
    <location>
        <begin position="206"/>
        <end position="246"/>
    </location>
</feature>
<dbReference type="GO" id="GO:0004519">
    <property type="term" value="F:endonuclease activity"/>
    <property type="evidence" value="ECO:0007669"/>
    <property type="project" value="InterPro"/>
</dbReference>